<gene>
    <name evidence="1" type="ORF">NCTC7582_01660</name>
</gene>
<dbReference type="AlphaFoldDB" id="A0A2X0YT21"/>
<dbReference type="EMBL" id="UAQE01000001">
    <property type="protein sequence ID" value="SPT98437.1"/>
    <property type="molecule type" value="Genomic_DNA"/>
</dbReference>
<reference evidence="1 2" key="1">
    <citation type="submission" date="2018-06" db="EMBL/GenBank/DDBJ databases">
        <authorList>
            <consortium name="Pathogen Informatics"/>
            <person name="Doyle S."/>
        </authorList>
    </citation>
    <scope>NUCLEOTIDE SEQUENCE [LARGE SCALE GENOMIC DNA]</scope>
    <source>
        <strain evidence="1 2">NCTC7582</strain>
    </source>
</reference>
<evidence type="ECO:0000313" key="1">
    <source>
        <dbReference type="EMBL" id="SPT98437.1"/>
    </source>
</evidence>
<proteinExistence type="predicted"/>
<accession>A0A2X0YT21</accession>
<protein>
    <submittedName>
        <fullName evidence="1">Uncharacterized protein</fullName>
    </submittedName>
</protein>
<evidence type="ECO:0000313" key="2">
    <source>
        <dbReference type="Proteomes" id="UP000251431"/>
    </source>
</evidence>
<organism evidence="1 2">
    <name type="scientific">Lysinibacillus capsici</name>
    <dbReference type="NCBI Taxonomy" id="2115968"/>
    <lineage>
        <taxon>Bacteria</taxon>
        <taxon>Bacillati</taxon>
        <taxon>Bacillota</taxon>
        <taxon>Bacilli</taxon>
        <taxon>Bacillales</taxon>
        <taxon>Bacillaceae</taxon>
        <taxon>Lysinibacillus</taxon>
    </lineage>
</organism>
<name>A0A2X0YT21_9BACI</name>
<sequence>MVNEVVVRIAAERIMTKGLNPKTNQTYLIDDITNQDYRFAVEDYILANTEGV</sequence>
<dbReference type="RefSeq" id="WP_181574622.1">
    <property type="nucleotide sequence ID" value="NZ_UAQE01000001.1"/>
</dbReference>
<dbReference type="Proteomes" id="UP000251431">
    <property type="component" value="Unassembled WGS sequence"/>
</dbReference>